<accession>A0ABR4C7U5</accession>
<organism evidence="1 2">
    <name type="scientific">Oculimacula yallundae</name>
    <dbReference type="NCBI Taxonomy" id="86028"/>
    <lineage>
        <taxon>Eukaryota</taxon>
        <taxon>Fungi</taxon>
        <taxon>Dikarya</taxon>
        <taxon>Ascomycota</taxon>
        <taxon>Pezizomycotina</taxon>
        <taxon>Leotiomycetes</taxon>
        <taxon>Helotiales</taxon>
        <taxon>Ploettnerulaceae</taxon>
        <taxon>Oculimacula</taxon>
    </lineage>
</organism>
<protein>
    <submittedName>
        <fullName evidence="1">Uncharacterized protein</fullName>
    </submittedName>
</protein>
<gene>
    <name evidence="1" type="ORF">VTL71DRAFT_3624</name>
</gene>
<sequence>MPDPPINDKHDRMGVCGVSMLVSGPKSQVANIALRGFHPSRGPWKQHSMGLVSTSVLLPCPRRNRAAGKS</sequence>
<evidence type="ECO:0000313" key="2">
    <source>
        <dbReference type="Proteomes" id="UP001595075"/>
    </source>
</evidence>
<proteinExistence type="predicted"/>
<reference evidence="1 2" key="1">
    <citation type="journal article" date="2024" name="Commun. Biol.">
        <title>Comparative genomic analysis of thermophilic fungi reveals convergent evolutionary adaptations and gene losses.</title>
        <authorList>
            <person name="Steindorff A.S."/>
            <person name="Aguilar-Pontes M.V."/>
            <person name="Robinson A.J."/>
            <person name="Andreopoulos B."/>
            <person name="LaButti K."/>
            <person name="Kuo A."/>
            <person name="Mondo S."/>
            <person name="Riley R."/>
            <person name="Otillar R."/>
            <person name="Haridas S."/>
            <person name="Lipzen A."/>
            <person name="Grimwood J."/>
            <person name="Schmutz J."/>
            <person name="Clum A."/>
            <person name="Reid I.D."/>
            <person name="Moisan M.C."/>
            <person name="Butler G."/>
            <person name="Nguyen T.T.M."/>
            <person name="Dewar K."/>
            <person name="Conant G."/>
            <person name="Drula E."/>
            <person name="Henrissat B."/>
            <person name="Hansel C."/>
            <person name="Singer S."/>
            <person name="Hutchinson M.I."/>
            <person name="de Vries R.P."/>
            <person name="Natvig D.O."/>
            <person name="Powell A.J."/>
            <person name="Tsang A."/>
            <person name="Grigoriev I.V."/>
        </authorList>
    </citation>
    <scope>NUCLEOTIDE SEQUENCE [LARGE SCALE GENOMIC DNA]</scope>
    <source>
        <strain evidence="1 2">CBS 494.80</strain>
    </source>
</reference>
<comment type="caution">
    <text evidence="1">The sequence shown here is derived from an EMBL/GenBank/DDBJ whole genome shotgun (WGS) entry which is preliminary data.</text>
</comment>
<keyword evidence="2" id="KW-1185">Reference proteome</keyword>
<dbReference type="EMBL" id="JAZHXI010000012">
    <property type="protein sequence ID" value="KAL2065954.1"/>
    <property type="molecule type" value="Genomic_DNA"/>
</dbReference>
<name>A0ABR4C7U5_9HELO</name>
<evidence type="ECO:0000313" key="1">
    <source>
        <dbReference type="EMBL" id="KAL2065954.1"/>
    </source>
</evidence>
<dbReference type="Proteomes" id="UP001595075">
    <property type="component" value="Unassembled WGS sequence"/>
</dbReference>